<protein>
    <submittedName>
        <fullName evidence="1">Uncharacterized protein</fullName>
    </submittedName>
</protein>
<dbReference type="EMBL" id="JACHXU010000023">
    <property type="protein sequence ID" value="MBB3209348.1"/>
    <property type="molecule type" value="Genomic_DNA"/>
</dbReference>
<accession>A0A7W5H8D3</accession>
<name>A0A7W5H8D3_9BACT</name>
<dbReference type="Proteomes" id="UP000536179">
    <property type="component" value="Unassembled WGS sequence"/>
</dbReference>
<comment type="caution">
    <text evidence="1">The sequence shown here is derived from an EMBL/GenBank/DDBJ whole genome shotgun (WGS) entry which is preliminary data.</text>
</comment>
<reference evidence="1 2" key="1">
    <citation type="submission" date="2020-08" db="EMBL/GenBank/DDBJ databases">
        <title>Genomic Encyclopedia of Type Strains, Phase III (KMG-III): the genomes of soil and plant-associated and newly described type strains.</title>
        <authorList>
            <person name="Whitman W."/>
        </authorList>
    </citation>
    <scope>NUCLEOTIDE SEQUENCE [LARGE SCALE GENOMIC DNA]</scope>
    <source>
        <strain evidence="1 2">CECT 8075</strain>
    </source>
</reference>
<proteinExistence type="predicted"/>
<keyword evidence="2" id="KW-1185">Reference proteome</keyword>
<dbReference type="AlphaFoldDB" id="A0A7W5H8D3"/>
<evidence type="ECO:0000313" key="1">
    <source>
        <dbReference type="EMBL" id="MBB3209348.1"/>
    </source>
</evidence>
<gene>
    <name evidence="1" type="ORF">FHS27_005188</name>
</gene>
<sequence length="154" mass="16798">MGALDAASYPAPNSDYDSLHENCVSWAFANPWDDAESIIRNGRNVWVCVESLDELERVLYFRGLTCENTSFAFQITSGTTVHDAASFASPIVARLVECGLPGAQVLARGSFAHMNLLEYGVLTFINGLLLLDATFASIMELLTQVTSHFEKDGS</sequence>
<evidence type="ECO:0000313" key="2">
    <source>
        <dbReference type="Proteomes" id="UP000536179"/>
    </source>
</evidence>
<organism evidence="1 2">
    <name type="scientific">Aporhodopirellula rubra</name>
    <dbReference type="NCBI Taxonomy" id="980271"/>
    <lineage>
        <taxon>Bacteria</taxon>
        <taxon>Pseudomonadati</taxon>
        <taxon>Planctomycetota</taxon>
        <taxon>Planctomycetia</taxon>
        <taxon>Pirellulales</taxon>
        <taxon>Pirellulaceae</taxon>
        <taxon>Aporhodopirellula</taxon>
    </lineage>
</organism>